<feature type="region of interest" description="Disordered" evidence="3">
    <location>
        <begin position="58"/>
        <end position="84"/>
    </location>
</feature>
<feature type="region of interest" description="Disordered" evidence="3">
    <location>
        <begin position="176"/>
        <end position="357"/>
    </location>
</feature>
<organism evidence="4 5">
    <name type="scientific">Phoenix dactylifera</name>
    <name type="common">Date palm</name>
    <dbReference type="NCBI Taxonomy" id="42345"/>
    <lineage>
        <taxon>Eukaryota</taxon>
        <taxon>Viridiplantae</taxon>
        <taxon>Streptophyta</taxon>
        <taxon>Embryophyta</taxon>
        <taxon>Tracheophyta</taxon>
        <taxon>Spermatophyta</taxon>
        <taxon>Magnoliopsida</taxon>
        <taxon>Liliopsida</taxon>
        <taxon>Arecaceae</taxon>
        <taxon>Coryphoideae</taxon>
        <taxon>Phoeniceae</taxon>
        <taxon>Phoenix</taxon>
    </lineage>
</organism>
<name>A0A8B8J0C3_PHODC</name>
<feature type="compositionally biased region" description="Pro residues" evidence="3">
    <location>
        <begin position="59"/>
        <end position="71"/>
    </location>
</feature>
<evidence type="ECO:0000256" key="3">
    <source>
        <dbReference type="SAM" id="MobiDB-lite"/>
    </source>
</evidence>
<dbReference type="PROSITE" id="PS00375">
    <property type="entry name" value="UDPGT"/>
    <property type="match status" value="1"/>
</dbReference>
<dbReference type="PANTHER" id="PTHR48047:SF131">
    <property type="entry name" value="GLYCOSYLTRANSFERASE"/>
    <property type="match status" value="1"/>
</dbReference>
<gene>
    <name evidence="5" type="primary">LOC113461312</name>
</gene>
<feature type="compositionally biased region" description="Pro residues" evidence="3">
    <location>
        <begin position="237"/>
        <end position="264"/>
    </location>
</feature>
<proteinExistence type="inferred from homology"/>
<evidence type="ECO:0000313" key="5">
    <source>
        <dbReference type="RefSeq" id="XP_026656989.1"/>
    </source>
</evidence>
<dbReference type="FunFam" id="3.40.50.2000:FF:000060">
    <property type="entry name" value="Glycosyltransferase"/>
    <property type="match status" value="1"/>
</dbReference>
<dbReference type="InterPro" id="IPR002213">
    <property type="entry name" value="UDP_glucos_trans"/>
</dbReference>
<keyword evidence="2" id="KW-0808">Transferase</keyword>
<feature type="compositionally biased region" description="Pro residues" evidence="3">
    <location>
        <begin position="211"/>
        <end position="230"/>
    </location>
</feature>
<dbReference type="GO" id="GO:0035251">
    <property type="term" value="F:UDP-glucosyltransferase activity"/>
    <property type="evidence" value="ECO:0007669"/>
    <property type="project" value="TreeGrafter"/>
</dbReference>
<keyword evidence="4" id="KW-1185">Reference proteome</keyword>
<sequence length="632" mass="66104">MADGEIIVVPFHSSGHIFPAIELANHLASRNHRIALLLPTTPSDASLHPLIRIVEFSMPHPPGAPPGPPQPFSSTSSFSSSPSGTPCSSFDDFLARRFDGDDPSPPPICAIVDVMMSHLLDICREFQIPVVSLFTSSACCTALDHAMSKLSMEDLGPGRTVTIPGLPEEMALTSQDLNQRPGHPGARPPMFGPDHGGPPPHFGPGRGDVRPPGPPPPFGPGRFGVPPPPLRQGEGGAPPPPPCPGHQEGPPPSPRRGPPPPPPFGHGHCGGPPAPPTSAGGGPHPTPPLRPGDGGAPRPPPPWDGHGHHPPPPPVPGHGHFAGPPPPPFGHGQGCRPSPPPPDRIGPGHGGGPPGLADTEGAIALLFNTCDDLERPFLDYLAKQTKKPVWGVGPLLPAAFWSAAGSLVHDAEVRPQRGDSSVSERDVLEWLDSKPPGSVIYVSFGSIGAPSDAELAELGAGLEESNRPFIWAIQPNAMQHDPAGLPVQTDGSFLEPEGLASRVGGRGLVIRGWAPQLLILSHGATGGFVTHCGWNSTVEALGCGVPMLTWPLHGDQFHNARLVTRRLRAGIALKSGSESVSKDGVLQGIERLMVGEEEVRERAASAREIFAGGFPRTSSASLDAFLDFIHHR</sequence>
<dbReference type="InterPro" id="IPR035595">
    <property type="entry name" value="UDP_glycos_trans_CS"/>
</dbReference>
<evidence type="ECO:0000313" key="4">
    <source>
        <dbReference type="Proteomes" id="UP000228380"/>
    </source>
</evidence>
<dbReference type="SUPFAM" id="SSF53756">
    <property type="entry name" value="UDP-Glycosyltransferase/glycogen phosphorylase"/>
    <property type="match status" value="2"/>
</dbReference>
<feature type="compositionally biased region" description="Pro residues" evidence="3">
    <location>
        <begin position="186"/>
        <end position="202"/>
    </location>
</feature>
<dbReference type="Proteomes" id="UP000228380">
    <property type="component" value="Unplaced"/>
</dbReference>
<dbReference type="GeneID" id="113461312"/>
<dbReference type="RefSeq" id="XP_026656989.1">
    <property type="nucleotide sequence ID" value="XM_026801188.2"/>
</dbReference>
<dbReference type="Pfam" id="PF00201">
    <property type="entry name" value="UDPGT"/>
    <property type="match status" value="1"/>
</dbReference>
<comment type="similarity">
    <text evidence="1">Belongs to the UDP-glycosyltransferase family.</text>
</comment>
<evidence type="ECO:0000256" key="1">
    <source>
        <dbReference type="ARBA" id="ARBA00009995"/>
    </source>
</evidence>
<feature type="compositionally biased region" description="Low complexity" evidence="3">
    <location>
        <begin position="72"/>
        <end position="84"/>
    </location>
</feature>
<accession>A0A8B8J0C3</accession>
<dbReference type="OrthoDB" id="5835829at2759"/>
<dbReference type="KEGG" id="pda:113461312"/>
<dbReference type="CDD" id="cd03784">
    <property type="entry name" value="GT1_Gtf-like"/>
    <property type="match status" value="1"/>
</dbReference>
<evidence type="ECO:0000256" key="2">
    <source>
        <dbReference type="ARBA" id="ARBA00022679"/>
    </source>
</evidence>
<protein>
    <submittedName>
        <fullName evidence="5">Translation initiation factor IF-2-like</fullName>
    </submittedName>
</protein>
<reference evidence="5" key="1">
    <citation type="submission" date="2025-08" db="UniProtKB">
        <authorList>
            <consortium name="RefSeq"/>
        </authorList>
    </citation>
    <scope>IDENTIFICATION</scope>
    <source>
        <tissue evidence="5">Young leaves</tissue>
    </source>
</reference>
<dbReference type="AlphaFoldDB" id="A0A8B8J0C3"/>
<dbReference type="Gene3D" id="3.40.50.2000">
    <property type="entry name" value="Glycogen Phosphorylase B"/>
    <property type="match status" value="3"/>
</dbReference>
<dbReference type="PANTHER" id="PTHR48047">
    <property type="entry name" value="GLYCOSYLTRANSFERASE"/>
    <property type="match status" value="1"/>
</dbReference>